<feature type="transmembrane region" description="Helical" evidence="1">
    <location>
        <begin position="304"/>
        <end position="324"/>
    </location>
</feature>
<dbReference type="SMART" id="SM00703">
    <property type="entry name" value="NRF"/>
    <property type="match status" value="1"/>
</dbReference>
<feature type="transmembrane region" description="Helical" evidence="1">
    <location>
        <begin position="578"/>
        <end position="598"/>
    </location>
</feature>
<dbReference type="Proteomes" id="UP000694846">
    <property type="component" value="Unplaced"/>
</dbReference>
<feature type="domain" description="Nose resistant-to-fluoxetine protein N-terminal" evidence="3">
    <location>
        <begin position="36"/>
        <end position="178"/>
    </location>
</feature>
<feature type="transmembrane region" description="Helical" evidence="1">
    <location>
        <begin position="336"/>
        <end position="355"/>
    </location>
</feature>
<keyword evidence="2" id="KW-0732">Signal</keyword>
<feature type="transmembrane region" description="Helical" evidence="1">
    <location>
        <begin position="426"/>
        <end position="444"/>
    </location>
</feature>
<feature type="transmembrane region" description="Helical" evidence="1">
    <location>
        <begin position="189"/>
        <end position="211"/>
    </location>
</feature>
<dbReference type="InterPro" id="IPR006621">
    <property type="entry name" value="Nose-resist-to-fluoxetine_N"/>
</dbReference>
<dbReference type="PANTHER" id="PTHR11161:SF4">
    <property type="entry name" value="DROP DEAD"/>
    <property type="match status" value="1"/>
</dbReference>
<feature type="transmembrane region" description="Helical" evidence="1">
    <location>
        <begin position="402"/>
        <end position="419"/>
    </location>
</feature>
<dbReference type="OrthoDB" id="4794873at2759"/>
<evidence type="ECO:0000313" key="4">
    <source>
        <dbReference type="EMBL" id="MBY74149.1"/>
    </source>
</evidence>
<feature type="transmembrane region" description="Helical" evidence="1">
    <location>
        <begin position="263"/>
        <end position="284"/>
    </location>
</feature>
<accession>A0A2S2Q8T7</accession>
<evidence type="ECO:0000259" key="3">
    <source>
        <dbReference type="SMART" id="SM00703"/>
    </source>
</evidence>
<keyword evidence="1" id="KW-1133">Transmembrane helix</keyword>
<dbReference type="GO" id="GO:0016747">
    <property type="term" value="F:acyltransferase activity, transferring groups other than amino-acyl groups"/>
    <property type="evidence" value="ECO:0007669"/>
    <property type="project" value="InterPro"/>
</dbReference>
<evidence type="ECO:0000256" key="1">
    <source>
        <dbReference type="SAM" id="Phobius"/>
    </source>
</evidence>
<feature type="signal peptide" evidence="2">
    <location>
        <begin position="1"/>
        <end position="16"/>
    </location>
</feature>
<reference evidence="6" key="2">
    <citation type="submission" date="2025-04" db="UniProtKB">
        <authorList>
            <consortium name="RefSeq"/>
        </authorList>
    </citation>
    <scope>IDENTIFICATION</scope>
    <source>
        <tissue evidence="6">Whole body</tissue>
    </source>
</reference>
<reference evidence="4" key="1">
    <citation type="submission" date="2018-04" db="EMBL/GenBank/DDBJ databases">
        <title>Transcriptome assembly of Sipha flava.</title>
        <authorList>
            <person name="Scully E.D."/>
            <person name="Geib S.M."/>
            <person name="Palmer N.A."/>
            <person name="Koch K."/>
            <person name="Bradshaw J."/>
            <person name="Heng-Moss T."/>
            <person name="Sarath G."/>
        </authorList>
    </citation>
    <scope>NUCLEOTIDE SEQUENCE</scope>
</reference>
<feature type="transmembrane region" description="Helical" evidence="1">
    <location>
        <begin position="478"/>
        <end position="495"/>
    </location>
</feature>
<keyword evidence="1" id="KW-0812">Transmembrane</keyword>
<feature type="transmembrane region" description="Helical" evidence="1">
    <location>
        <begin position="537"/>
        <end position="557"/>
    </location>
</feature>
<dbReference type="Pfam" id="PF01757">
    <property type="entry name" value="Acyl_transf_3"/>
    <property type="match status" value="1"/>
</dbReference>
<protein>
    <submittedName>
        <fullName evidence="4 6">Nose resistant to fluoxetine protein 6</fullName>
    </submittedName>
</protein>
<feature type="chain" id="PRO_5044579069" evidence="2">
    <location>
        <begin position="17"/>
        <end position="654"/>
    </location>
</feature>
<feature type="transmembrane region" description="Helical" evidence="1">
    <location>
        <begin position="507"/>
        <end position="525"/>
    </location>
</feature>
<dbReference type="InterPro" id="IPR002656">
    <property type="entry name" value="Acyl_transf_3_dom"/>
</dbReference>
<dbReference type="InterPro" id="IPR052728">
    <property type="entry name" value="O2_lipid_transport_reg"/>
</dbReference>
<organism evidence="4">
    <name type="scientific">Sipha flava</name>
    <name type="common">yellow sugarcane aphid</name>
    <dbReference type="NCBI Taxonomy" id="143950"/>
    <lineage>
        <taxon>Eukaryota</taxon>
        <taxon>Metazoa</taxon>
        <taxon>Ecdysozoa</taxon>
        <taxon>Arthropoda</taxon>
        <taxon>Hexapoda</taxon>
        <taxon>Insecta</taxon>
        <taxon>Pterygota</taxon>
        <taxon>Neoptera</taxon>
        <taxon>Paraneoptera</taxon>
        <taxon>Hemiptera</taxon>
        <taxon>Sternorrhyncha</taxon>
        <taxon>Aphidomorpha</taxon>
        <taxon>Aphidoidea</taxon>
        <taxon>Aphididae</taxon>
        <taxon>Sipha</taxon>
    </lineage>
</organism>
<dbReference type="RefSeq" id="XP_025424855.1">
    <property type="nucleotide sequence ID" value="XM_025569070.1"/>
</dbReference>
<feature type="transmembrane region" description="Helical" evidence="1">
    <location>
        <begin position="618"/>
        <end position="636"/>
    </location>
</feature>
<keyword evidence="5" id="KW-1185">Reference proteome</keyword>
<dbReference type="AlphaFoldDB" id="A0A2S2Q8T7"/>
<dbReference type="EMBL" id="GGMS01004946">
    <property type="protein sequence ID" value="MBY74149.1"/>
    <property type="molecule type" value="Transcribed_RNA"/>
</dbReference>
<sequence>MKGSLLFFIIFSSASARTSLESIPFGFYEKLKNSANRQCSIDVNILLDGMENLNKWALEMIDSSAKLPSGILRGNLNQYGDFDECINANDNNGMAGKYCLAAIQLKQPVFSDQISAYHQVRNNLTDPGHRLPKFSTIYWGVCIPSSCGPDDVSSAIMAIIQKFQDAEVLVENDMCQMKRIPKNSTDFDWARFLIAILILYFIPIGVGAFTVPDDLDPDVERNAPFMLQMTKVLRNSFAILPNFKSLLISPARNGFKSLQGMRALNMIALLLCHMAMAKMFLPYLNKTELSENMSKPWLTIGRVAYLYTDSFLAISGLLAAYTLSRFSPVKSVISRYIRLTATLVTVMIICTKYLPGMSYGPMWNMVITRHSDLCYKNWWKNILYVQNLFGFKNMCLTHTHQLAIDFQLFMMAIILMYLLRKSKTVALLIIVTIMSASTIIRYQAVKMYDLATVVYFGSDISQLNRTFDLTYTLPTHRATVYLMGFLVGYWMQQGGRLNISGAQVKKWWLIATTCGLLAVFGPYQLTDMNYVYNNTHLAIFNAIAPILWSVFILWCIIATDNGHGGWFGSLLCCKPFAFLSNISYAVYLVQYPVFFYFVGTARGPSLHSITTMFDVGQMILIVGLSIILTLIIDIPFQKIGKFLTEGTNEKVKSF</sequence>
<dbReference type="PANTHER" id="PTHR11161">
    <property type="entry name" value="O-ACYLTRANSFERASE"/>
    <property type="match status" value="1"/>
</dbReference>
<evidence type="ECO:0000256" key="2">
    <source>
        <dbReference type="SAM" id="SignalP"/>
    </source>
</evidence>
<evidence type="ECO:0000313" key="6">
    <source>
        <dbReference type="RefSeq" id="XP_025424855.1"/>
    </source>
</evidence>
<name>A0A2S2Q8T7_9HEMI</name>
<evidence type="ECO:0000313" key="5">
    <source>
        <dbReference type="Proteomes" id="UP000694846"/>
    </source>
</evidence>
<proteinExistence type="predicted"/>
<dbReference type="Pfam" id="PF20146">
    <property type="entry name" value="NRF"/>
    <property type="match status" value="1"/>
</dbReference>
<gene>
    <name evidence="4" type="primary">nrf-6_3</name>
    <name evidence="6" type="synonym">LOC112693828</name>
    <name evidence="4" type="ORF">g.127625</name>
</gene>
<keyword evidence="1" id="KW-0472">Membrane</keyword>